<feature type="domain" description="DUF1648" evidence="2">
    <location>
        <begin position="13"/>
        <end position="59"/>
    </location>
</feature>
<organism evidence="4 5">
    <name type="scientific">Chryseobacterium piscicola</name>
    <dbReference type="NCBI Taxonomy" id="551459"/>
    <lineage>
        <taxon>Bacteria</taxon>
        <taxon>Pseudomonadati</taxon>
        <taxon>Bacteroidota</taxon>
        <taxon>Flavobacteriia</taxon>
        <taxon>Flavobacteriales</taxon>
        <taxon>Weeksellaceae</taxon>
        <taxon>Chryseobacterium group</taxon>
        <taxon>Chryseobacterium</taxon>
    </lineage>
</organism>
<keyword evidence="1" id="KW-0472">Membrane</keyword>
<dbReference type="RefSeq" id="WP_076452156.1">
    <property type="nucleotide sequence ID" value="NZ_FTOJ01000007.1"/>
</dbReference>
<keyword evidence="1" id="KW-1133">Transmembrane helix</keyword>
<accession>A0A1N7NBI6</accession>
<gene>
    <name evidence="3" type="ORF">B0A70_11390</name>
    <name evidence="4" type="ORF">SAMN05421796_107107</name>
</gene>
<evidence type="ECO:0000313" key="4">
    <source>
        <dbReference type="EMBL" id="SIS95549.1"/>
    </source>
</evidence>
<sequence length="156" mass="17280">MKTSNLLFSINIILLVFIWVFVGANYAGLPEAVPSHFAVNGNVDGESKKGAIWFLPGIATFVFLLLLGIPRDPNSPLLNVPDSYRNKESLKLFAYSILFPILLLLADTVVESILIAQGKLQEMSNAVFILLALLFIIMGIHIFRMIKESKSETSKI</sequence>
<dbReference type="Proteomes" id="UP000238314">
    <property type="component" value="Unassembled WGS sequence"/>
</dbReference>
<keyword evidence="1" id="KW-0812">Transmembrane</keyword>
<feature type="transmembrane region" description="Helical" evidence="1">
    <location>
        <begin position="6"/>
        <end position="29"/>
    </location>
</feature>
<evidence type="ECO:0000256" key="1">
    <source>
        <dbReference type="SAM" id="Phobius"/>
    </source>
</evidence>
<evidence type="ECO:0000313" key="6">
    <source>
        <dbReference type="Proteomes" id="UP000238314"/>
    </source>
</evidence>
<feature type="transmembrane region" description="Helical" evidence="1">
    <location>
        <begin position="50"/>
        <end position="69"/>
    </location>
</feature>
<feature type="transmembrane region" description="Helical" evidence="1">
    <location>
        <begin position="92"/>
        <end position="114"/>
    </location>
</feature>
<evidence type="ECO:0000313" key="5">
    <source>
        <dbReference type="Proteomes" id="UP000186246"/>
    </source>
</evidence>
<dbReference type="Pfam" id="PF07853">
    <property type="entry name" value="DUF1648"/>
    <property type="match status" value="1"/>
</dbReference>
<proteinExistence type="predicted"/>
<evidence type="ECO:0000313" key="3">
    <source>
        <dbReference type="EMBL" id="PQA92219.1"/>
    </source>
</evidence>
<dbReference type="OrthoDB" id="9808690at2"/>
<protein>
    <recommendedName>
        <fullName evidence="2">DUF1648 domain-containing protein</fullName>
    </recommendedName>
</protein>
<reference evidence="4" key="2">
    <citation type="submission" date="2017-01" db="EMBL/GenBank/DDBJ databases">
        <authorList>
            <person name="Mah S.A."/>
            <person name="Swanson W.J."/>
            <person name="Moy G.W."/>
            <person name="Vacquier V.D."/>
        </authorList>
    </citation>
    <scope>NUCLEOTIDE SEQUENCE [LARGE SCALE GENOMIC DNA]</scope>
    <source>
        <strain evidence="4">DSM 21068</strain>
    </source>
</reference>
<reference evidence="3 6" key="1">
    <citation type="submission" date="2016-11" db="EMBL/GenBank/DDBJ databases">
        <title>Whole genomes of Flavobacteriaceae.</title>
        <authorList>
            <person name="Stine C."/>
            <person name="Li C."/>
            <person name="Tadesse D."/>
        </authorList>
    </citation>
    <scope>NUCLEOTIDE SEQUENCE [LARGE SCALE GENOMIC DNA]</scope>
    <source>
        <strain evidence="3 6">DSM 21068</strain>
    </source>
</reference>
<keyword evidence="6" id="KW-1185">Reference proteome</keyword>
<evidence type="ECO:0000259" key="2">
    <source>
        <dbReference type="Pfam" id="PF07853"/>
    </source>
</evidence>
<dbReference type="EMBL" id="FTOJ01000007">
    <property type="protein sequence ID" value="SIS95549.1"/>
    <property type="molecule type" value="Genomic_DNA"/>
</dbReference>
<name>A0A1N7NBI6_9FLAO</name>
<dbReference type="EMBL" id="MUGO01000016">
    <property type="protein sequence ID" value="PQA92219.1"/>
    <property type="molecule type" value="Genomic_DNA"/>
</dbReference>
<dbReference type="Proteomes" id="UP000186246">
    <property type="component" value="Unassembled WGS sequence"/>
</dbReference>
<dbReference type="InterPro" id="IPR012867">
    <property type="entry name" value="DUF1648"/>
</dbReference>
<dbReference type="AlphaFoldDB" id="A0A1N7NBI6"/>
<reference evidence="5" key="3">
    <citation type="submission" date="2017-01" db="EMBL/GenBank/DDBJ databases">
        <authorList>
            <person name="Varghese N."/>
            <person name="Submissions S."/>
        </authorList>
    </citation>
    <scope>NUCLEOTIDE SEQUENCE [LARGE SCALE GENOMIC DNA]</scope>
    <source>
        <strain evidence="5">DSM 21068</strain>
    </source>
</reference>
<dbReference type="STRING" id="551459.SAMN05421796_107107"/>
<feature type="transmembrane region" description="Helical" evidence="1">
    <location>
        <begin position="126"/>
        <end position="146"/>
    </location>
</feature>